<dbReference type="EMBL" id="CP043420">
    <property type="protein sequence ID" value="QEL10742.1"/>
    <property type="molecule type" value="Genomic_DNA"/>
</dbReference>
<dbReference type="RefSeq" id="WP_139148626.1">
    <property type="nucleotide sequence ID" value="NZ_CP043420.1"/>
</dbReference>
<evidence type="ECO:0000313" key="4">
    <source>
        <dbReference type="Proteomes" id="UP000322553"/>
    </source>
</evidence>
<evidence type="ECO:0000313" key="3">
    <source>
        <dbReference type="EMBL" id="QEL10742.1"/>
    </source>
</evidence>
<feature type="region of interest" description="Disordered" evidence="1">
    <location>
        <begin position="1"/>
        <end position="33"/>
    </location>
</feature>
<accession>A0A5C0ZW85</accession>
<gene>
    <name evidence="3" type="ORF">FY550_06150</name>
</gene>
<name>A0A5C0ZW85_9GAMM</name>
<keyword evidence="4" id="KW-1185">Reference proteome</keyword>
<organism evidence="3 4">
    <name type="scientific">Kushneria phosphatilytica</name>
    <dbReference type="NCBI Taxonomy" id="657387"/>
    <lineage>
        <taxon>Bacteria</taxon>
        <taxon>Pseudomonadati</taxon>
        <taxon>Pseudomonadota</taxon>
        <taxon>Gammaproteobacteria</taxon>
        <taxon>Oceanospirillales</taxon>
        <taxon>Halomonadaceae</taxon>
        <taxon>Kushneria</taxon>
    </lineage>
</organism>
<evidence type="ECO:0000256" key="1">
    <source>
        <dbReference type="SAM" id="MobiDB-lite"/>
    </source>
</evidence>
<evidence type="ECO:0000259" key="2">
    <source>
        <dbReference type="Pfam" id="PF19834"/>
    </source>
</evidence>
<dbReference type="Pfam" id="PF19834">
    <property type="entry name" value="DUF6314"/>
    <property type="match status" value="1"/>
</dbReference>
<feature type="domain" description="DUF6314" evidence="2">
    <location>
        <begin position="22"/>
        <end position="146"/>
    </location>
</feature>
<dbReference type="InterPro" id="IPR045632">
    <property type="entry name" value="DUF6314"/>
</dbReference>
<dbReference type="OrthoDB" id="21379at2"/>
<dbReference type="AlphaFoldDB" id="A0A5C0ZW85"/>
<dbReference type="Proteomes" id="UP000322553">
    <property type="component" value="Chromosome"/>
</dbReference>
<sequence length="151" mass="17445">MRTIASMEFHSRPGPGSHSGWAGRGQGKVDVESTQTPSGEIILRFHEQGRFTADETAGRAIPFNNVYRWTFLEDRLSLHHERRGIEEAVWLFDLIHDEHSSGLISAHPHPCGKDSYHACLKHDEYGLEMEWTIIGPVKNEHLHYRYYTHRN</sequence>
<dbReference type="KEGG" id="kuy:FY550_06150"/>
<protein>
    <recommendedName>
        <fullName evidence="2">DUF6314 domain-containing protein</fullName>
    </recommendedName>
</protein>
<reference evidence="3 4" key="1">
    <citation type="submission" date="2019-08" db="EMBL/GenBank/DDBJ databases">
        <title>Complete genome sequence of Kushneria sp. YCWA18, a halophilic phosphate-solubilizing bacterium isolated from Daqiao saltern in China.</title>
        <authorList>
            <person name="Du G.-X."/>
            <person name="Qu L.-Y."/>
        </authorList>
    </citation>
    <scope>NUCLEOTIDE SEQUENCE [LARGE SCALE GENOMIC DNA]</scope>
    <source>
        <strain evidence="3 4">YCWA18</strain>
    </source>
</reference>
<proteinExistence type="predicted"/>